<dbReference type="InterPro" id="IPR007387">
    <property type="entry name" value="TRAP_DctQ"/>
</dbReference>
<dbReference type="Proteomes" id="UP000198634">
    <property type="component" value="Unassembled WGS sequence"/>
</dbReference>
<dbReference type="GO" id="GO:0015740">
    <property type="term" value="P:C4-dicarboxylate transport"/>
    <property type="evidence" value="ECO:0007669"/>
    <property type="project" value="TreeGrafter"/>
</dbReference>
<evidence type="ECO:0000256" key="5">
    <source>
        <dbReference type="ARBA" id="ARBA00022692"/>
    </source>
</evidence>
<evidence type="ECO:0000256" key="8">
    <source>
        <dbReference type="ARBA" id="ARBA00038436"/>
    </source>
</evidence>
<dbReference type="RefSeq" id="WP_090270759.1">
    <property type="nucleotide sequence ID" value="NZ_FOEP01000014.1"/>
</dbReference>
<evidence type="ECO:0000256" key="2">
    <source>
        <dbReference type="ARBA" id="ARBA00022448"/>
    </source>
</evidence>
<evidence type="ECO:0000256" key="4">
    <source>
        <dbReference type="ARBA" id="ARBA00022519"/>
    </source>
</evidence>
<keyword evidence="12" id="KW-1185">Reference proteome</keyword>
<evidence type="ECO:0000256" key="9">
    <source>
        <dbReference type="RuleBase" id="RU369079"/>
    </source>
</evidence>
<organism evidence="11 12">
    <name type="scientific">Thalassovita taeanensis</name>
    <dbReference type="NCBI Taxonomy" id="657014"/>
    <lineage>
        <taxon>Bacteria</taxon>
        <taxon>Pseudomonadati</taxon>
        <taxon>Pseudomonadota</taxon>
        <taxon>Alphaproteobacteria</taxon>
        <taxon>Rhodobacterales</taxon>
        <taxon>Roseobacteraceae</taxon>
        <taxon>Thalassovita</taxon>
    </lineage>
</organism>
<evidence type="ECO:0000256" key="1">
    <source>
        <dbReference type="ARBA" id="ARBA00004429"/>
    </source>
</evidence>
<comment type="subunit">
    <text evidence="9">The complex comprises the extracytoplasmic solute receptor protein and the two transmembrane proteins.</text>
</comment>
<evidence type="ECO:0000259" key="10">
    <source>
        <dbReference type="Pfam" id="PF04290"/>
    </source>
</evidence>
<feature type="domain" description="Tripartite ATP-independent periplasmic transporters DctQ component" evidence="10">
    <location>
        <begin position="42"/>
        <end position="171"/>
    </location>
</feature>
<feature type="transmembrane region" description="Helical" evidence="9">
    <location>
        <begin position="25"/>
        <end position="48"/>
    </location>
</feature>
<feature type="transmembrane region" description="Helical" evidence="9">
    <location>
        <begin position="60"/>
        <end position="84"/>
    </location>
</feature>
<feature type="transmembrane region" description="Helical" evidence="9">
    <location>
        <begin position="149"/>
        <end position="170"/>
    </location>
</feature>
<sequence>MKPTTSIHASQEPAAKLLPDPKGRFSLRTLLACLGGVLLLGMMGLTVVDVIGRYLFNAPLLGAMELTEVILAAVIFLGLTAVSLSDGHVTVDLLTDRMPIRWHPWRLALTGVFSGVVLSVVAWRIWIYASQIGGYGGSTTSLSIPIAPLGYFCAICAGIGAVLSVAVPLYRLILWLKHRT</sequence>
<dbReference type="GO" id="GO:0022857">
    <property type="term" value="F:transmembrane transporter activity"/>
    <property type="evidence" value="ECO:0007669"/>
    <property type="project" value="UniProtKB-UniRule"/>
</dbReference>
<comment type="function">
    <text evidence="9">Part of the tripartite ATP-independent periplasmic (TRAP) transport system.</text>
</comment>
<dbReference type="GO" id="GO:0005886">
    <property type="term" value="C:plasma membrane"/>
    <property type="evidence" value="ECO:0007669"/>
    <property type="project" value="UniProtKB-SubCell"/>
</dbReference>
<protein>
    <recommendedName>
        <fullName evidence="9">TRAP transporter small permease protein</fullName>
    </recommendedName>
</protein>
<dbReference type="AlphaFoldDB" id="A0A1H9J5M2"/>
<keyword evidence="2 9" id="KW-0813">Transport</keyword>
<comment type="similarity">
    <text evidence="8 9">Belongs to the TRAP transporter small permease family.</text>
</comment>
<dbReference type="PANTHER" id="PTHR35011:SF10">
    <property type="entry name" value="TRAP TRANSPORTER SMALL PERMEASE PROTEIN"/>
    <property type="match status" value="1"/>
</dbReference>
<dbReference type="PANTHER" id="PTHR35011">
    <property type="entry name" value="2,3-DIKETO-L-GULONATE TRAP TRANSPORTER SMALL PERMEASE PROTEIN YIAM"/>
    <property type="match status" value="1"/>
</dbReference>
<evidence type="ECO:0000256" key="3">
    <source>
        <dbReference type="ARBA" id="ARBA00022475"/>
    </source>
</evidence>
<name>A0A1H9J5M2_9RHOB</name>
<dbReference type="EMBL" id="FOEP01000014">
    <property type="protein sequence ID" value="SEQ82184.1"/>
    <property type="molecule type" value="Genomic_DNA"/>
</dbReference>
<keyword evidence="3" id="KW-1003">Cell membrane</keyword>
<evidence type="ECO:0000256" key="7">
    <source>
        <dbReference type="ARBA" id="ARBA00023136"/>
    </source>
</evidence>
<dbReference type="STRING" id="657014.SAMN04488092_11423"/>
<accession>A0A1H9J5M2</accession>
<keyword evidence="5 9" id="KW-0812">Transmembrane</keyword>
<proteinExistence type="inferred from homology"/>
<gene>
    <name evidence="11" type="ORF">SAMN04488092_11423</name>
</gene>
<evidence type="ECO:0000313" key="12">
    <source>
        <dbReference type="Proteomes" id="UP000198634"/>
    </source>
</evidence>
<comment type="subcellular location">
    <subcellularLocation>
        <location evidence="1 9">Cell inner membrane</location>
        <topology evidence="1 9">Multi-pass membrane protein</topology>
    </subcellularLocation>
</comment>
<keyword evidence="4 9" id="KW-0997">Cell inner membrane</keyword>
<keyword evidence="7 9" id="KW-0472">Membrane</keyword>
<reference evidence="11 12" key="1">
    <citation type="submission" date="2016-10" db="EMBL/GenBank/DDBJ databases">
        <authorList>
            <person name="de Groot N.N."/>
        </authorList>
    </citation>
    <scope>NUCLEOTIDE SEQUENCE [LARGE SCALE GENOMIC DNA]</scope>
    <source>
        <strain evidence="11 12">DSM 22007</strain>
    </source>
</reference>
<keyword evidence="6 9" id="KW-1133">Transmembrane helix</keyword>
<evidence type="ECO:0000256" key="6">
    <source>
        <dbReference type="ARBA" id="ARBA00022989"/>
    </source>
</evidence>
<feature type="transmembrane region" description="Helical" evidence="9">
    <location>
        <begin position="105"/>
        <end position="129"/>
    </location>
</feature>
<dbReference type="Pfam" id="PF04290">
    <property type="entry name" value="DctQ"/>
    <property type="match status" value="1"/>
</dbReference>
<dbReference type="OrthoDB" id="2877624at2"/>
<evidence type="ECO:0000313" key="11">
    <source>
        <dbReference type="EMBL" id="SEQ82184.1"/>
    </source>
</evidence>
<dbReference type="InterPro" id="IPR055348">
    <property type="entry name" value="DctQ"/>
</dbReference>